<dbReference type="EMBL" id="GBXM01060391">
    <property type="protein sequence ID" value="JAH48186.1"/>
    <property type="molecule type" value="Transcribed_RNA"/>
</dbReference>
<reference evidence="1" key="2">
    <citation type="journal article" date="2015" name="Fish Shellfish Immunol.">
        <title>Early steps in the European eel (Anguilla anguilla)-Vibrio vulnificus interaction in the gills: Role of the RtxA13 toxin.</title>
        <authorList>
            <person name="Callol A."/>
            <person name="Pajuelo D."/>
            <person name="Ebbesson L."/>
            <person name="Teles M."/>
            <person name="MacKenzie S."/>
            <person name="Amaro C."/>
        </authorList>
    </citation>
    <scope>NUCLEOTIDE SEQUENCE</scope>
</reference>
<reference evidence="1" key="1">
    <citation type="submission" date="2014-11" db="EMBL/GenBank/DDBJ databases">
        <authorList>
            <person name="Amaro Gonzalez C."/>
        </authorList>
    </citation>
    <scope>NUCLEOTIDE SEQUENCE</scope>
</reference>
<sequence>MIFNFQTPCNAKHLPFLSFLNLNSPIIKVEINGIMRTYAQRYILKPHCSY</sequence>
<accession>A0A0E9T3I5</accession>
<organism evidence="1">
    <name type="scientific">Anguilla anguilla</name>
    <name type="common">European freshwater eel</name>
    <name type="synonym">Muraena anguilla</name>
    <dbReference type="NCBI Taxonomy" id="7936"/>
    <lineage>
        <taxon>Eukaryota</taxon>
        <taxon>Metazoa</taxon>
        <taxon>Chordata</taxon>
        <taxon>Craniata</taxon>
        <taxon>Vertebrata</taxon>
        <taxon>Euteleostomi</taxon>
        <taxon>Actinopterygii</taxon>
        <taxon>Neopterygii</taxon>
        <taxon>Teleostei</taxon>
        <taxon>Anguilliformes</taxon>
        <taxon>Anguillidae</taxon>
        <taxon>Anguilla</taxon>
    </lineage>
</organism>
<name>A0A0E9T3I5_ANGAN</name>
<proteinExistence type="predicted"/>
<protein>
    <submittedName>
        <fullName evidence="1">Uncharacterized protein</fullName>
    </submittedName>
</protein>
<dbReference type="AlphaFoldDB" id="A0A0E9T3I5"/>
<evidence type="ECO:0000313" key="1">
    <source>
        <dbReference type="EMBL" id="JAH48186.1"/>
    </source>
</evidence>